<comment type="catalytic activity">
    <reaction evidence="7">
        <text>L-tyrosyl-[protein] + ATP = O-(5'-adenylyl)-L-tyrosyl-[protein] + diphosphate</text>
        <dbReference type="Rhea" id="RHEA:54288"/>
        <dbReference type="Rhea" id="RHEA-COMP:10136"/>
        <dbReference type="Rhea" id="RHEA-COMP:13846"/>
        <dbReference type="ChEBI" id="CHEBI:30616"/>
        <dbReference type="ChEBI" id="CHEBI:33019"/>
        <dbReference type="ChEBI" id="CHEBI:46858"/>
        <dbReference type="ChEBI" id="CHEBI:83624"/>
        <dbReference type="EC" id="2.7.7.108"/>
    </reaction>
</comment>
<dbReference type="NCBIfam" id="NF033856">
    <property type="entry name" value="T4SS_effec_BID"/>
    <property type="match status" value="1"/>
</dbReference>
<dbReference type="SUPFAM" id="SSF140931">
    <property type="entry name" value="Fic-like"/>
    <property type="match status" value="1"/>
</dbReference>
<evidence type="ECO:0000256" key="8">
    <source>
        <dbReference type="SAM" id="Coils"/>
    </source>
</evidence>
<dbReference type="Proteomes" id="UP000027336">
    <property type="component" value="Unassembled WGS sequence"/>
</dbReference>
<keyword evidence="2" id="KW-0548">Nucleotidyltransferase</keyword>
<dbReference type="OrthoDB" id="7926176at2"/>
<keyword evidence="4" id="KW-0067">ATP-binding</keyword>
<comment type="catalytic activity">
    <reaction evidence="6">
        <text>L-threonyl-[protein] + ATP = 3-O-(5'-adenylyl)-L-threonyl-[protein] + diphosphate</text>
        <dbReference type="Rhea" id="RHEA:54292"/>
        <dbReference type="Rhea" id="RHEA-COMP:11060"/>
        <dbReference type="Rhea" id="RHEA-COMP:13847"/>
        <dbReference type="ChEBI" id="CHEBI:30013"/>
        <dbReference type="ChEBI" id="CHEBI:30616"/>
        <dbReference type="ChEBI" id="CHEBI:33019"/>
        <dbReference type="ChEBI" id="CHEBI:138113"/>
        <dbReference type="EC" id="2.7.7.108"/>
    </reaction>
</comment>
<dbReference type="InterPro" id="IPR012340">
    <property type="entry name" value="NA-bd_OB-fold"/>
</dbReference>
<evidence type="ECO:0000256" key="2">
    <source>
        <dbReference type="ARBA" id="ARBA00022695"/>
    </source>
</evidence>
<dbReference type="eggNOG" id="COG2184">
    <property type="taxonomic scope" value="Bacteria"/>
</dbReference>
<organism evidence="10">
    <name type="scientific">Bartonella rochalimae ATCC BAA-1498</name>
    <dbReference type="NCBI Taxonomy" id="685782"/>
    <lineage>
        <taxon>Bacteria</taxon>
        <taxon>Pseudomonadati</taxon>
        <taxon>Pseudomonadota</taxon>
        <taxon>Alphaproteobacteria</taxon>
        <taxon>Hyphomicrobiales</taxon>
        <taxon>Bartonellaceae</taxon>
        <taxon>Bartonella</taxon>
    </lineage>
</organism>
<evidence type="ECO:0000256" key="5">
    <source>
        <dbReference type="ARBA" id="ARBA00034531"/>
    </source>
</evidence>
<dbReference type="Gene3D" id="2.40.50.140">
    <property type="entry name" value="Nucleic acid-binding proteins"/>
    <property type="match status" value="1"/>
</dbReference>
<evidence type="ECO:0000313" key="12">
    <source>
        <dbReference type="Proteomes" id="UP000027336"/>
    </source>
</evidence>
<evidence type="ECO:0000256" key="3">
    <source>
        <dbReference type="ARBA" id="ARBA00022741"/>
    </source>
</evidence>
<dbReference type="InterPro" id="IPR036597">
    <property type="entry name" value="Fido-like_dom_sf"/>
</dbReference>
<dbReference type="PROSITE" id="PS51459">
    <property type="entry name" value="FIDO"/>
    <property type="match status" value="1"/>
</dbReference>
<proteinExistence type="predicted"/>
<dbReference type="RefSeq" id="WP_035007368.1">
    <property type="nucleotide sequence ID" value="NZ_KL407338.1"/>
</dbReference>
<evidence type="ECO:0000259" key="9">
    <source>
        <dbReference type="PROSITE" id="PS51459"/>
    </source>
</evidence>
<dbReference type="InterPro" id="IPR040548">
    <property type="entry name" value="BepA_ID"/>
</dbReference>
<keyword evidence="8" id="KW-0175">Coiled coil</keyword>
<accession>E6YLF2</accession>
<dbReference type="Pfam" id="PF18543">
    <property type="entry name" value="ID"/>
    <property type="match status" value="1"/>
</dbReference>
<dbReference type="HOGENOM" id="CLU_024177_0_0_5"/>
<protein>
    <recommendedName>
        <fullName evidence="5">protein adenylyltransferase</fullName>
        <ecNumber evidence="5">2.7.7.108</ecNumber>
    </recommendedName>
</protein>
<dbReference type="InterPro" id="IPR003812">
    <property type="entry name" value="Fido"/>
</dbReference>
<reference evidence="11 12" key="2">
    <citation type="submission" date="2012-04" db="EMBL/GenBank/DDBJ databases">
        <title>The Genome Sequence of Bartonella rochalimae BMGH.</title>
        <authorList>
            <consortium name="The Broad Institute Genome Sequencing Platform"/>
            <consortium name="The Broad Institute Genome Sequencing Center for Infectious Disease"/>
            <person name="Feldgarden M."/>
            <person name="Kirby J."/>
            <person name="Kosoy M."/>
            <person name="Birtles R."/>
            <person name="Probert W.S."/>
            <person name="Chiaraviglio L."/>
            <person name="Walker B."/>
            <person name="Young S.K."/>
            <person name="Zeng Q."/>
            <person name="Gargeya S."/>
            <person name="Fitzgerald M."/>
            <person name="Haas B."/>
            <person name="Abouelleil A."/>
            <person name="Alvarado L."/>
            <person name="Arachchi H.M."/>
            <person name="Berlin A.M."/>
            <person name="Chapman S.B."/>
            <person name="Goldberg J."/>
            <person name="Griggs A."/>
            <person name="Gujja S."/>
            <person name="Hansen M."/>
            <person name="Howarth C."/>
            <person name="Imamovic A."/>
            <person name="Larimer J."/>
            <person name="McCowen C."/>
            <person name="Montmayeur A."/>
            <person name="Murphy C."/>
            <person name="Neiman D."/>
            <person name="Pearson M."/>
            <person name="Priest M."/>
            <person name="Roberts A."/>
            <person name="Saif S."/>
            <person name="Shea T."/>
            <person name="Sisk P."/>
            <person name="Sykes S."/>
            <person name="Wortman J."/>
            <person name="Nusbaum C."/>
            <person name="Birren B."/>
        </authorList>
    </citation>
    <scope>NUCLEOTIDE SEQUENCE [LARGE SCALE GENOMIC DNA]</scope>
    <source>
        <strain evidence="11 12">ATCC BAA-1498</strain>
    </source>
</reference>
<name>E6YLF2_9HYPH</name>
<reference evidence="10" key="1">
    <citation type="journal article" date="2011" name="PLoS Genet.">
        <title>Parallel evolution of a type IV secretion system in radiating lineages of the host-restricted bacterial pathogen Bartonella.</title>
        <authorList>
            <person name="Engel P."/>
            <person name="Salzburger W."/>
            <person name="Liesch M."/>
            <person name="Chang C.C."/>
            <person name="Maruyama S."/>
            <person name="Lanz C."/>
            <person name="Calteau A."/>
            <person name="Lajus A."/>
            <person name="Medigue C."/>
            <person name="Schuster S.C."/>
            <person name="Dehio C."/>
        </authorList>
    </citation>
    <scope>NUCLEOTIDE SEQUENCE</scope>
    <source>
        <strain evidence="10">ATCC BAA-1498</strain>
    </source>
</reference>
<evidence type="ECO:0000256" key="1">
    <source>
        <dbReference type="ARBA" id="ARBA00022679"/>
    </source>
</evidence>
<dbReference type="GO" id="GO:0070733">
    <property type="term" value="F:AMPylase activity"/>
    <property type="evidence" value="ECO:0007669"/>
    <property type="project" value="UniProtKB-EC"/>
</dbReference>
<dbReference type="EMBL" id="FN645459">
    <property type="protein sequence ID" value="CBI77704.1"/>
    <property type="molecule type" value="Genomic_DNA"/>
</dbReference>
<dbReference type="AlphaFoldDB" id="E6YLF2"/>
<evidence type="ECO:0000313" key="11">
    <source>
        <dbReference type="EMBL" id="KEC54396.1"/>
    </source>
</evidence>
<feature type="coiled-coil region" evidence="8">
    <location>
        <begin position="394"/>
        <end position="421"/>
    </location>
</feature>
<dbReference type="PANTHER" id="PTHR39560">
    <property type="entry name" value="PROTEIN ADENYLYLTRANSFERASE FIC-RELATED"/>
    <property type="match status" value="1"/>
</dbReference>
<evidence type="ECO:0000256" key="7">
    <source>
        <dbReference type="ARBA" id="ARBA00048696"/>
    </source>
</evidence>
<evidence type="ECO:0000256" key="6">
    <source>
        <dbReference type="ARBA" id="ARBA00047939"/>
    </source>
</evidence>
<keyword evidence="12" id="KW-1185">Reference proteome</keyword>
<keyword evidence="1" id="KW-0808">Transferase</keyword>
<feature type="domain" description="Fido" evidence="9">
    <location>
        <begin position="56"/>
        <end position="212"/>
    </location>
</feature>
<evidence type="ECO:0000313" key="10">
    <source>
        <dbReference type="EMBL" id="CBI77704.1"/>
    </source>
</evidence>
<dbReference type="Gene3D" id="1.10.3290.10">
    <property type="entry name" value="Fido-like domain"/>
    <property type="match status" value="1"/>
</dbReference>
<dbReference type="PATRIC" id="fig|685782.3.peg.1334"/>
<evidence type="ECO:0000256" key="4">
    <source>
        <dbReference type="ARBA" id="ARBA00022840"/>
    </source>
</evidence>
<dbReference type="PANTHER" id="PTHR39560:SF1">
    <property type="entry name" value="PROTEIN ADENYLYLTRANSFERASE FIC-RELATED"/>
    <property type="match status" value="1"/>
</dbReference>
<dbReference type="EMBL" id="AHPK01000018">
    <property type="protein sequence ID" value="KEC54396.1"/>
    <property type="molecule type" value="Genomic_DNA"/>
</dbReference>
<dbReference type="Pfam" id="PF02661">
    <property type="entry name" value="Fic"/>
    <property type="match status" value="1"/>
</dbReference>
<dbReference type="EC" id="2.7.7.108" evidence="5"/>
<gene>
    <name evidence="10" type="ORF">BARRO_50053</name>
    <name evidence="11" type="ORF">O99_01277</name>
</gene>
<sequence length="543" mass="62620">MVFSDISLARNYVYPHMKVLKNKHNITSTKKLAYECKRFAKKVMINLNNEPLPQEFDSSYLKYIHQRLFESTFEWAGYTRDLSFTFDDGTVAEMPMMKVPDSDIFYVQGKNIQESLKKFDQLLASKNNLQGLSREEFIDEAAKLFAFLNSIAPFRAGNEPTQRIFFEKLAKAAGHQLDFSVATEKRIMRACIDSMTLEGDGAHKEMKLLFEDISCPQKIIVLKDFIRRIPRLERERLNDEYVIMPKEGITYTGIYKIGTVNSVIIETADSHVLCVKDYFPPEQLKTLKPGDVCTVTVPIDIDQILIPAEKMAPLKEEEIIRKVSRTNCIKESQKEIDYLLKFVYRDITVLDEQIMCIRKCPETSKQLSEQIRKSPQAFGKLAGFKVFGIRSPKRRIAERNIEKLTSEIEKHGEIVKNVKDEISLEFEKDQKRVGQVVKKASKKIQDILNLPKDEQKNALEASPLLYEELRSFLNEVNSRLSAREKDYICDYHDKKLAESIGVSEMHAMTIIKTVNKSAKLCKQFEKIKEIKKVDCSEIMAMAV</sequence>
<dbReference type="GO" id="GO:0005524">
    <property type="term" value="F:ATP binding"/>
    <property type="evidence" value="ECO:0007669"/>
    <property type="project" value="UniProtKB-KW"/>
</dbReference>
<dbReference type="GO" id="GO:0051302">
    <property type="term" value="P:regulation of cell division"/>
    <property type="evidence" value="ECO:0007669"/>
    <property type="project" value="TreeGrafter"/>
</dbReference>
<keyword evidence="3" id="KW-0547">Nucleotide-binding</keyword>